<protein>
    <recommendedName>
        <fullName evidence="4">Secreted protein</fullName>
    </recommendedName>
</protein>
<dbReference type="Proteomes" id="UP001501469">
    <property type="component" value="Unassembled WGS sequence"/>
</dbReference>
<evidence type="ECO:0000313" key="3">
    <source>
        <dbReference type="Proteomes" id="UP001501469"/>
    </source>
</evidence>
<evidence type="ECO:0000313" key="2">
    <source>
        <dbReference type="EMBL" id="GAA4054195.1"/>
    </source>
</evidence>
<organism evidence="2 3">
    <name type="scientific">Hymenobacter glaciei</name>
    <dbReference type="NCBI Taxonomy" id="877209"/>
    <lineage>
        <taxon>Bacteria</taxon>
        <taxon>Pseudomonadati</taxon>
        <taxon>Bacteroidota</taxon>
        <taxon>Cytophagia</taxon>
        <taxon>Cytophagales</taxon>
        <taxon>Hymenobacteraceae</taxon>
        <taxon>Hymenobacter</taxon>
    </lineage>
</organism>
<keyword evidence="3" id="KW-1185">Reference proteome</keyword>
<comment type="caution">
    <text evidence="2">The sequence shown here is derived from an EMBL/GenBank/DDBJ whole genome shotgun (WGS) entry which is preliminary data.</text>
</comment>
<name>A0ABP7UWE2_9BACT</name>
<accession>A0ABP7UWE2</accession>
<reference evidence="3" key="1">
    <citation type="journal article" date="2019" name="Int. J. Syst. Evol. Microbiol.">
        <title>The Global Catalogue of Microorganisms (GCM) 10K type strain sequencing project: providing services to taxonomists for standard genome sequencing and annotation.</title>
        <authorList>
            <consortium name="The Broad Institute Genomics Platform"/>
            <consortium name="The Broad Institute Genome Sequencing Center for Infectious Disease"/>
            <person name="Wu L."/>
            <person name="Ma J."/>
        </authorList>
    </citation>
    <scope>NUCLEOTIDE SEQUENCE [LARGE SCALE GENOMIC DNA]</scope>
    <source>
        <strain evidence="3">JCM 17225</strain>
    </source>
</reference>
<gene>
    <name evidence="2" type="ORF">GCM10022409_46550</name>
</gene>
<evidence type="ECO:0008006" key="4">
    <source>
        <dbReference type="Google" id="ProtNLM"/>
    </source>
</evidence>
<dbReference type="EMBL" id="BAABDK010000035">
    <property type="protein sequence ID" value="GAA4054195.1"/>
    <property type="molecule type" value="Genomic_DNA"/>
</dbReference>
<sequence>MVLLVVLLFCSCLGCLREGVWTTYTPADVARWQAHAADETAVPRHPLPTQPLVAPRLARGFTGPAENAALRSRPTAAPARELSTRAA</sequence>
<feature type="region of interest" description="Disordered" evidence="1">
    <location>
        <begin position="64"/>
        <end position="87"/>
    </location>
</feature>
<proteinExistence type="predicted"/>
<evidence type="ECO:0000256" key="1">
    <source>
        <dbReference type="SAM" id="MobiDB-lite"/>
    </source>
</evidence>
<dbReference type="RefSeq" id="WP_345059448.1">
    <property type="nucleotide sequence ID" value="NZ_BAABDK010000035.1"/>
</dbReference>